<dbReference type="Pfam" id="PF23296">
    <property type="entry name" value="DUF7079"/>
    <property type="match status" value="1"/>
</dbReference>
<accession>A0A2C9XVU2</accession>
<dbReference type="Proteomes" id="UP000194800">
    <property type="component" value="Unassembled WGS sequence"/>
</dbReference>
<dbReference type="EMBL" id="NART01000092">
    <property type="protein sequence ID" value="OTQ08320.1"/>
    <property type="molecule type" value="Genomic_DNA"/>
</dbReference>
<evidence type="ECO:0000313" key="4">
    <source>
        <dbReference type="Proteomes" id="UP000194800"/>
    </source>
</evidence>
<protein>
    <recommendedName>
        <fullName evidence="1">DUF7079 domain-containing protein</fullName>
    </recommendedName>
</protein>
<proteinExistence type="predicted"/>
<name>A0A2C9XVU2_9GAMM</name>
<dbReference type="OrthoDB" id="8684941at2"/>
<organism evidence="2 5">
    <name type="scientific">Gilliamella apicola</name>
    <dbReference type="NCBI Taxonomy" id="1196095"/>
    <lineage>
        <taxon>Bacteria</taxon>
        <taxon>Pseudomonadati</taxon>
        <taxon>Pseudomonadota</taxon>
        <taxon>Gammaproteobacteria</taxon>
        <taxon>Orbales</taxon>
        <taxon>Orbaceae</taxon>
        <taxon>Gilliamella</taxon>
    </lineage>
</organism>
<comment type="caution">
    <text evidence="2">The sequence shown here is derived from an EMBL/GenBank/DDBJ whole genome shotgun (WGS) entry which is preliminary data.</text>
</comment>
<evidence type="ECO:0000313" key="5">
    <source>
        <dbReference type="Proteomes" id="UP000194977"/>
    </source>
</evidence>
<reference evidence="4 5" key="1">
    <citation type="submission" date="2017-03" db="EMBL/GenBank/DDBJ databases">
        <title>Comparative genomics of honeybee gut symbionts reveal geographically distinct and subgroup specific antibiotic resistance.</title>
        <authorList>
            <person name="Ludvigsen J."/>
            <person name="Porcellato D."/>
            <person name="Labee-Lund T.M."/>
            <person name="Amdam G.V."/>
            <person name="Rudi K."/>
        </authorList>
    </citation>
    <scope>NUCLEOTIDE SEQUENCE [LARGE SCALE GENOMIC DNA]</scope>
    <source>
        <strain evidence="2 5">A-7-12</strain>
        <strain evidence="3 4">A-9-12</strain>
    </source>
</reference>
<gene>
    <name evidence="3" type="ORF">B6C91_12775</name>
    <name evidence="2" type="ORF">B6D08_11985</name>
</gene>
<dbReference type="InterPro" id="IPR055507">
    <property type="entry name" value="DUF7079"/>
</dbReference>
<dbReference type="Proteomes" id="UP000194977">
    <property type="component" value="Unassembled WGS sequence"/>
</dbReference>
<keyword evidence="4" id="KW-1185">Reference proteome</keyword>
<evidence type="ECO:0000313" key="2">
    <source>
        <dbReference type="EMBL" id="OTP98214.1"/>
    </source>
</evidence>
<evidence type="ECO:0000313" key="3">
    <source>
        <dbReference type="EMBL" id="OTQ08320.1"/>
    </source>
</evidence>
<dbReference type="AlphaFoldDB" id="A0A2C9XVU2"/>
<evidence type="ECO:0000259" key="1">
    <source>
        <dbReference type="Pfam" id="PF23296"/>
    </source>
</evidence>
<feature type="domain" description="DUF7079" evidence="1">
    <location>
        <begin position="7"/>
        <end position="109"/>
    </location>
</feature>
<dbReference type="EMBL" id="NARP01000036">
    <property type="protein sequence ID" value="OTP98214.1"/>
    <property type="molecule type" value="Genomic_DNA"/>
</dbReference>
<sequence length="111" mass="13113">MEHMLNEEDLYVTLSDLFAASNIDYENIASVARQFPIKYVESVLFNYIAPICHYNVITSYCMAFDSTSIINAVNNIKKNENRFINRIKIRILAVYFKFKFKDEWQKLKSLL</sequence>